<keyword evidence="1" id="KW-0472">Membrane</keyword>
<keyword evidence="3" id="KW-1185">Reference proteome</keyword>
<dbReference type="EMBL" id="FRCY01000006">
    <property type="protein sequence ID" value="SHN07481.1"/>
    <property type="molecule type" value="Genomic_DNA"/>
</dbReference>
<accession>A0A1M7NTT1</accession>
<dbReference type="Proteomes" id="UP000184513">
    <property type="component" value="Unassembled WGS sequence"/>
</dbReference>
<organism evidence="2 3">
    <name type="scientific">Cyclobacterium lianum</name>
    <dbReference type="NCBI Taxonomy" id="388280"/>
    <lineage>
        <taxon>Bacteria</taxon>
        <taxon>Pseudomonadati</taxon>
        <taxon>Bacteroidota</taxon>
        <taxon>Cytophagia</taxon>
        <taxon>Cytophagales</taxon>
        <taxon>Cyclobacteriaceae</taxon>
        <taxon>Cyclobacterium</taxon>
    </lineage>
</organism>
<evidence type="ECO:0000256" key="1">
    <source>
        <dbReference type="SAM" id="Phobius"/>
    </source>
</evidence>
<name>A0A1M7NTT1_9BACT</name>
<evidence type="ECO:0000313" key="3">
    <source>
        <dbReference type="Proteomes" id="UP000184513"/>
    </source>
</evidence>
<keyword evidence="1" id="KW-0812">Transmembrane</keyword>
<dbReference type="AlphaFoldDB" id="A0A1M7NTT1"/>
<sequence>MNKAIWSNAASMNLTEAVAFELVYNTFFLVFSILPTFLLGRLSPSPYMKKNHTSWRTLLSRTVGNCLSKGFEKEKTE</sequence>
<feature type="transmembrane region" description="Helical" evidence="1">
    <location>
        <begin position="22"/>
        <end position="40"/>
    </location>
</feature>
<dbReference type="STRING" id="388280.SAMN04488057_10669"/>
<reference evidence="2 3" key="1">
    <citation type="submission" date="2016-11" db="EMBL/GenBank/DDBJ databases">
        <authorList>
            <person name="Jaros S."/>
            <person name="Januszkiewicz K."/>
            <person name="Wedrychowicz H."/>
        </authorList>
    </citation>
    <scope>NUCLEOTIDE SEQUENCE [LARGE SCALE GENOMIC DNA]</scope>
    <source>
        <strain evidence="2 3">CGMCC 1.6102</strain>
    </source>
</reference>
<evidence type="ECO:0000313" key="2">
    <source>
        <dbReference type="EMBL" id="SHN07481.1"/>
    </source>
</evidence>
<protein>
    <submittedName>
        <fullName evidence="2">Uncharacterized protein</fullName>
    </submittedName>
</protein>
<gene>
    <name evidence="2" type="ORF">SAMN04488057_10669</name>
</gene>
<proteinExistence type="predicted"/>
<keyword evidence="1" id="KW-1133">Transmembrane helix</keyword>